<sequence>MNKRTSILSITQYIGLTLLSIGLIIFSIGFFGSDYSILTPIGIGTIVAAVFIFLIGAFFVATEEMLFKTQRGIRSLPEQNK</sequence>
<gene>
    <name evidence="2" type="ORF">J2S07_002973</name>
</gene>
<dbReference type="EMBL" id="JAUSTU010000014">
    <property type="protein sequence ID" value="MDQ0156652.1"/>
    <property type="molecule type" value="Genomic_DNA"/>
</dbReference>
<organism evidence="2 3">
    <name type="scientific">Anoxybacillus andreesenii</name>
    <dbReference type="NCBI Taxonomy" id="1325932"/>
    <lineage>
        <taxon>Bacteria</taxon>
        <taxon>Bacillati</taxon>
        <taxon>Bacillota</taxon>
        <taxon>Bacilli</taxon>
        <taxon>Bacillales</taxon>
        <taxon>Anoxybacillaceae</taxon>
        <taxon>Anoxybacillus</taxon>
    </lineage>
</organism>
<keyword evidence="3" id="KW-1185">Reference proteome</keyword>
<protein>
    <submittedName>
        <fullName evidence="2">Membrane protein YczE</fullName>
    </submittedName>
</protein>
<reference evidence="2 3" key="1">
    <citation type="submission" date="2023-07" db="EMBL/GenBank/DDBJ databases">
        <title>Genomic Encyclopedia of Type Strains, Phase IV (KMG-IV): sequencing the most valuable type-strain genomes for metagenomic binning, comparative biology and taxonomic classification.</title>
        <authorList>
            <person name="Goeker M."/>
        </authorList>
    </citation>
    <scope>NUCLEOTIDE SEQUENCE [LARGE SCALE GENOMIC DNA]</scope>
    <source>
        <strain evidence="2 3">DSM 23948</strain>
    </source>
</reference>
<dbReference type="RefSeq" id="WP_307151158.1">
    <property type="nucleotide sequence ID" value="NZ_JAUSTU010000014.1"/>
</dbReference>
<evidence type="ECO:0000256" key="1">
    <source>
        <dbReference type="SAM" id="Phobius"/>
    </source>
</evidence>
<keyword evidence="1" id="KW-0472">Membrane</keyword>
<feature type="transmembrane region" description="Helical" evidence="1">
    <location>
        <begin position="12"/>
        <end position="31"/>
    </location>
</feature>
<evidence type="ECO:0000313" key="2">
    <source>
        <dbReference type="EMBL" id="MDQ0156652.1"/>
    </source>
</evidence>
<name>A0ABT9V6S5_9BACL</name>
<evidence type="ECO:0000313" key="3">
    <source>
        <dbReference type="Proteomes" id="UP001231362"/>
    </source>
</evidence>
<proteinExistence type="predicted"/>
<accession>A0ABT9V6S5</accession>
<feature type="transmembrane region" description="Helical" evidence="1">
    <location>
        <begin position="37"/>
        <end position="61"/>
    </location>
</feature>
<keyword evidence="1" id="KW-1133">Transmembrane helix</keyword>
<comment type="caution">
    <text evidence="2">The sequence shown here is derived from an EMBL/GenBank/DDBJ whole genome shotgun (WGS) entry which is preliminary data.</text>
</comment>
<dbReference type="Proteomes" id="UP001231362">
    <property type="component" value="Unassembled WGS sequence"/>
</dbReference>
<keyword evidence="1" id="KW-0812">Transmembrane</keyword>